<protein>
    <submittedName>
        <fullName evidence="1">Uncharacterized protein</fullName>
    </submittedName>
</protein>
<keyword evidence="2" id="KW-1185">Reference proteome</keyword>
<organism evidence="1 2">
    <name type="scientific">Stylosanthes scabra</name>
    <dbReference type="NCBI Taxonomy" id="79078"/>
    <lineage>
        <taxon>Eukaryota</taxon>
        <taxon>Viridiplantae</taxon>
        <taxon>Streptophyta</taxon>
        <taxon>Embryophyta</taxon>
        <taxon>Tracheophyta</taxon>
        <taxon>Spermatophyta</taxon>
        <taxon>Magnoliopsida</taxon>
        <taxon>eudicotyledons</taxon>
        <taxon>Gunneridae</taxon>
        <taxon>Pentapetalae</taxon>
        <taxon>rosids</taxon>
        <taxon>fabids</taxon>
        <taxon>Fabales</taxon>
        <taxon>Fabaceae</taxon>
        <taxon>Papilionoideae</taxon>
        <taxon>50 kb inversion clade</taxon>
        <taxon>dalbergioids sensu lato</taxon>
        <taxon>Dalbergieae</taxon>
        <taxon>Pterocarpus clade</taxon>
        <taxon>Stylosanthes</taxon>
    </lineage>
</organism>
<dbReference type="EMBL" id="JASCZI010090934">
    <property type="protein sequence ID" value="MED6147892.1"/>
    <property type="molecule type" value="Genomic_DNA"/>
</dbReference>
<evidence type="ECO:0000313" key="1">
    <source>
        <dbReference type="EMBL" id="MED6147892.1"/>
    </source>
</evidence>
<evidence type="ECO:0000313" key="2">
    <source>
        <dbReference type="Proteomes" id="UP001341840"/>
    </source>
</evidence>
<name>A0ABU6TGS4_9FABA</name>
<reference evidence="1 2" key="1">
    <citation type="journal article" date="2023" name="Plants (Basel)">
        <title>Bridging the Gap: Combining Genomics and Transcriptomics Approaches to Understand Stylosanthes scabra, an Orphan Legume from the Brazilian Caatinga.</title>
        <authorList>
            <person name="Ferreira-Neto J.R.C."/>
            <person name="da Silva M.D."/>
            <person name="Binneck E."/>
            <person name="de Melo N.F."/>
            <person name="da Silva R.H."/>
            <person name="de Melo A.L.T.M."/>
            <person name="Pandolfi V."/>
            <person name="Bustamante F.O."/>
            <person name="Brasileiro-Vidal A.C."/>
            <person name="Benko-Iseppon A.M."/>
        </authorList>
    </citation>
    <scope>NUCLEOTIDE SEQUENCE [LARGE SCALE GENOMIC DNA]</scope>
    <source>
        <tissue evidence="1">Leaves</tissue>
    </source>
</reference>
<comment type="caution">
    <text evidence="1">The sequence shown here is derived from an EMBL/GenBank/DDBJ whole genome shotgun (WGS) entry which is preliminary data.</text>
</comment>
<gene>
    <name evidence="1" type="ORF">PIB30_048140</name>
</gene>
<sequence>MVCKGSPENGCGLLYLYTSNLPSDAYAPKHGCVRIGPIPTLDVTPKSSHFCSGLRLFNPEILEQTYQGIERNGKRVKT</sequence>
<dbReference type="Proteomes" id="UP001341840">
    <property type="component" value="Unassembled WGS sequence"/>
</dbReference>
<proteinExistence type="predicted"/>
<accession>A0ABU6TGS4</accession>